<protein>
    <recommendedName>
        <fullName evidence="2">Peptidase S1 domain-containing protein</fullName>
    </recommendedName>
</protein>
<dbReference type="Proteomes" id="UP000285301">
    <property type="component" value="Unassembled WGS sequence"/>
</dbReference>
<dbReference type="GO" id="GO:0004252">
    <property type="term" value="F:serine-type endopeptidase activity"/>
    <property type="evidence" value="ECO:0007669"/>
    <property type="project" value="InterPro"/>
</dbReference>
<evidence type="ECO:0000256" key="1">
    <source>
        <dbReference type="SAM" id="SignalP"/>
    </source>
</evidence>
<gene>
    <name evidence="3" type="ORF">B4U79_19224</name>
</gene>
<evidence type="ECO:0000313" key="4">
    <source>
        <dbReference type="Proteomes" id="UP000285301"/>
    </source>
</evidence>
<dbReference type="Gene3D" id="2.40.10.10">
    <property type="entry name" value="Trypsin-like serine proteases"/>
    <property type="match status" value="1"/>
</dbReference>
<organism evidence="3 4">
    <name type="scientific">Dinothrombium tinctorium</name>
    <dbReference type="NCBI Taxonomy" id="1965070"/>
    <lineage>
        <taxon>Eukaryota</taxon>
        <taxon>Metazoa</taxon>
        <taxon>Ecdysozoa</taxon>
        <taxon>Arthropoda</taxon>
        <taxon>Chelicerata</taxon>
        <taxon>Arachnida</taxon>
        <taxon>Acari</taxon>
        <taxon>Acariformes</taxon>
        <taxon>Trombidiformes</taxon>
        <taxon>Prostigmata</taxon>
        <taxon>Anystina</taxon>
        <taxon>Parasitengona</taxon>
        <taxon>Trombidioidea</taxon>
        <taxon>Trombidiidae</taxon>
        <taxon>Dinothrombium</taxon>
    </lineage>
</organism>
<keyword evidence="1" id="KW-0732">Signal</keyword>
<proteinExistence type="predicted"/>
<dbReference type="Pfam" id="PF00089">
    <property type="entry name" value="Trypsin"/>
    <property type="match status" value="1"/>
</dbReference>
<dbReference type="InterPro" id="IPR001254">
    <property type="entry name" value="Trypsin_dom"/>
</dbReference>
<feature type="chain" id="PRO_5018525216" description="Peptidase S1 domain-containing protein" evidence="1">
    <location>
        <begin position="21"/>
        <end position="102"/>
    </location>
</feature>
<evidence type="ECO:0000313" key="3">
    <source>
        <dbReference type="EMBL" id="RWR99151.1"/>
    </source>
</evidence>
<feature type="signal peptide" evidence="1">
    <location>
        <begin position="1"/>
        <end position="20"/>
    </location>
</feature>
<reference evidence="3 4" key="1">
    <citation type="journal article" date="2018" name="Gigascience">
        <title>Genomes of trombidid mites reveal novel predicted allergens and laterally-transferred genes associated with secondary metabolism.</title>
        <authorList>
            <person name="Dong X."/>
            <person name="Chaisiri K."/>
            <person name="Xia D."/>
            <person name="Armstrong S.D."/>
            <person name="Fang Y."/>
            <person name="Donnelly M.J."/>
            <person name="Kadowaki T."/>
            <person name="McGarry J.W."/>
            <person name="Darby A.C."/>
            <person name="Makepeace B.L."/>
        </authorList>
    </citation>
    <scope>NUCLEOTIDE SEQUENCE [LARGE SCALE GENOMIC DNA]</scope>
    <source>
        <strain evidence="3">UoL-WK</strain>
    </source>
</reference>
<dbReference type="EMBL" id="NCKU01016688">
    <property type="protein sequence ID" value="RWR99151.1"/>
    <property type="molecule type" value="Genomic_DNA"/>
</dbReference>
<accession>A0A3S3RFP7</accession>
<evidence type="ECO:0000259" key="2">
    <source>
        <dbReference type="Pfam" id="PF00089"/>
    </source>
</evidence>
<sequence length="102" mass="11946">MEKAILTLFTTFFLISSIICERTQNAFDYPVCGKYKFEIGERNINGKYFNPWIVSLRINAKFREEQRVNFCFGSIIRKRLILTAASCFPKNTIIVRVYFGSQ</sequence>
<dbReference type="AlphaFoldDB" id="A0A3S3RFP7"/>
<dbReference type="SUPFAM" id="SSF50494">
    <property type="entry name" value="Trypsin-like serine proteases"/>
    <property type="match status" value="1"/>
</dbReference>
<dbReference type="InterPro" id="IPR043504">
    <property type="entry name" value="Peptidase_S1_PA_chymotrypsin"/>
</dbReference>
<keyword evidence="4" id="KW-1185">Reference proteome</keyword>
<dbReference type="GO" id="GO:0006508">
    <property type="term" value="P:proteolysis"/>
    <property type="evidence" value="ECO:0007669"/>
    <property type="project" value="InterPro"/>
</dbReference>
<dbReference type="InterPro" id="IPR009003">
    <property type="entry name" value="Peptidase_S1_PA"/>
</dbReference>
<name>A0A3S3RFP7_9ACAR</name>
<feature type="non-terminal residue" evidence="3">
    <location>
        <position position="102"/>
    </location>
</feature>
<dbReference type="OrthoDB" id="5565075at2759"/>
<comment type="caution">
    <text evidence="3">The sequence shown here is derived from an EMBL/GenBank/DDBJ whole genome shotgun (WGS) entry which is preliminary data.</text>
</comment>
<feature type="domain" description="Peptidase S1" evidence="2">
    <location>
        <begin position="43"/>
        <end position="98"/>
    </location>
</feature>